<gene>
    <name evidence="1" type="ORF">C5Q96_07010</name>
</gene>
<dbReference type="RefSeq" id="WP_106057665.1">
    <property type="nucleotide sequence ID" value="NZ_CP027228.1"/>
</dbReference>
<protein>
    <submittedName>
        <fullName evidence="1">Uncharacterized protein</fullName>
    </submittedName>
</protein>
<keyword evidence="2" id="KW-1185">Reference proteome</keyword>
<organism evidence="1 2">
    <name type="scientific">Mogibacterium diversum</name>
    <dbReference type="NCBI Taxonomy" id="114527"/>
    <lineage>
        <taxon>Bacteria</taxon>
        <taxon>Bacillati</taxon>
        <taxon>Bacillota</taxon>
        <taxon>Clostridia</taxon>
        <taxon>Peptostreptococcales</taxon>
        <taxon>Anaerovoracaceae</taxon>
        <taxon>Mogibacterium</taxon>
    </lineage>
</organism>
<dbReference type="Proteomes" id="UP000237883">
    <property type="component" value="Chromosome"/>
</dbReference>
<name>A0A2S0L5N5_9FIRM</name>
<evidence type="ECO:0000313" key="2">
    <source>
        <dbReference type="Proteomes" id="UP000237883"/>
    </source>
</evidence>
<sequence length="262" mass="30313">MIRTKKYNCGNYQEIEIFNVSPRKRKYERARKVKESTPAQKNLNSKRAQRYFARLCNLNFSEGDYSVDATYDDAHLPANRDEALRDVRNYARRVRYEMAKRGKEDVEFVYVISNHKGDDTGSKARCHIHIIFKGADRDVLEKKWKAGYCNTDKLRFSETGITGKALYMARQGKSKRCWGGSLGLKKPEPIVSDRTFTRGQVERIINDPGDGRFISKLINKNNKTKYVFTDCIVEHDGRQVGFFSEDPGDGLGFSVLIRMRRE</sequence>
<dbReference type="GeneID" id="78392012"/>
<accession>A0A2S0L5N5</accession>
<evidence type="ECO:0000313" key="1">
    <source>
        <dbReference type="EMBL" id="AVM48610.1"/>
    </source>
</evidence>
<reference evidence="2" key="1">
    <citation type="submission" date="2018-02" db="EMBL/GenBank/DDBJ databases">
        <authorList>
            <person name="Holder M.E."/>
            <person name="Ajami N.J."/>
            <person name="Petrosino J.F."/>
        </authorList>
    </citation>
    <scope>NUCLEOTIDE SEQUENCE [LARGE SCALE GENOMIC DNA]</scope>
    <source>
        <strain evidence="2">CCUG 47132</strain>
    </source>
</reference>
<dbReference type="OrthoDB" id="1733540at2"/>
<dbReference type="AlphaFoldDB" id="A0A2S0L5N5"/>
<dbReference type="EMBL" id="CP027228">
    <property type="protein sequence ID" value="AVM48610.1"/>
    <property type="molecule type" value="Genomic_DNA"/>
</dbReference>
<proteinExistence type="predicted"/>
<dbReference type="KEGG" id="mdv:C5Q96_07010"/>